<keyword evidence="5" id="KW-0997">Cell inner membrane</keyword>
<evidence type="ECO:0000256" key="1">
    <source>
        <dbReference type="ARBA" id="ARBA00004377"/>
    </source>
</evidence>
<sequence length="147" mass="15638">MVGDDSARGFTLLEVLVAFTLCAFVLAAALQLFSGGIRGTSASQRHVIATMMAQSKLAELEADSAPTVRRLAGETADGYRWLADVSLYTEPLADDLRDAPVALYQLTVVVSWGSRNSKRSDQAVTLTTLRVVATESGDEAGQTDNGQ</sequence>
<reference evidence="10 11" key="1">
    <citation type="submission" date="2020-05" db="EMBL/GenBank/DDBJ databases">
        <title>Complete closed genome sequence of Defluviicoccus vanus.</title>
        <authorList>
            <person name="Bessarab I."/>
            <person name="Arumugam K."/>
            <person name="Maszenan A.M."/>
            <person name="Seviour R.J."/>
            <person name="Williams R.B."/>
        </authorList>
    </citation>
    <scope>NUCLEOTIDE SEQUENCE [LARGE SCALE GENOMIC DNA]</scope>
    <source>
        <strain evidence="10 11">Ben 114</strain>
    </source>
</reference>
<evidence type="ECO:0000256" key="4">
    <source>
        <dbReference type="ARBA" id="ARBA00022481"/>
    </source>
</evidence>
<dbReference type="InterPro" id="IPR012902">
    <property type="entry name" value="N_methyl_site"/>
</dbReference>
<evidence type="ECO:0000256" key="7">
    <source>
        <dbReference type="ARBA" id="ARBA00022989"/>
    </source>
</evidence>
<evidence type="ECO:0000313" key="10">
    <source>
        <dbReference type="EMBL" id="QNT68460.1"/>
    </source>
</evidence>
<dbReference type="NCBIfam" id="TIGR02532">
    <property type="entry name" value="IV_pilin_GFxxxE"/>
    <property type="match status" value="1"/>
</dbReference>
<evidence type="ECO:0000256" key="9">
    <source>
        <dbReference type="SAM" id="Phobius"/>
    </source>
</evidence>
<organism evidence="10 11">
    <name type="scientific">Defluviicoccus vanus</name>
    <dbReference type="NCBI Taxonomy" id="111831"/>
    <lineage>
        <taxon>Bacteria</taxon>
        <taxon>Pseudomonadati</taxon>
        <taxon>Pseudomonadota</taxon>
        <taxon>Alphaproteobacteria</taxon>
        <taxon>Rhodospirillales</taxon>
        <taxon>Rhodospirillaceae</taxon>
        <taxon>Defluviicoccus</taxon>
    </lineage>
</organism>
<proteinExistence type="inferred from homology"/>
<keyword evidence="8 9" id="KW-0472">Membrane</keyword>
<name>A0A7H1MYC4_9PROT</name>
<keyword evidence="6 9" id="KW-0812">Transmembrane</keyword>
<dbReference type="Proteomes" id="UP000516369">
    <property type="component" value="Chromosome"/>
</dbReference>
<gene>
    <name evidence="10" type="ORF">HQ394_02640</name>
</gene>
<evidence type="ECO:0000256" key="6">
    <source>
        <dbReference type="ARBA" id="ARBA00022692"/>
    </source>
</evidence>
<evidence type="ECO:0000256" key="8">
    <source>
        <dbReference type="ARBA" id="ARBA00023136"/>
    </source>
</evidence>
<dbReference type="AlphaFoldDB" id="A0A7H1MYC4"/>
<dbReference type="PANTHER" id="PTHR38779">
    <property type="entry name" value="TYPE II SECRETION SYSTEM PROTEIN I-RELATED"/>
    <property type="match status" value="1"/>
</dbReference>
<keyword evidence="7 9" id="KW-1133">Transmembrane helix</keyword>
<dbReference type="EMBL" id="CP053923">
    <property type="protein sequence ID" value="QNT68460.1"/>
    <property type="molecule type" value="Genomic_DNA"/>
</dbReference>
<evidence type="ECO:0000256" key="3">
    <source>
        <dbReference type="ARBA" id="ARBA00022475"/>
    </source>
</evidence>
<dbReference type="KEGG" id="dvn:HQ394_02640"/>
<dbReference type="RefSeq" id="WP_190261897.1">
    <property type="nucleotide sequence ID" value="NZ_CP053923.1"/>
</dbReference>
<dbReference type="Pfam" id="PF07963">
    <property type="entry name" value="N_methyl"/>
    <property type="match status" value="1"/>
</dbReference>
<keyword evidence="4" id="KW-0488">Methylation</keyword>
<dbReference type="GO" id="GO:0015627">
    <property type="term" value="C:type II protein secretion system complex"/>
    <property type="evidence" value="ECO:0007669"/>
    <property type="project" value="InterPro"/>
</dbReference>
<dbReference type="GO" id="GO:0005886">
    <property type="term" value="C:plasma membrane"/>
    <property type="evidence" value="ECO:0007669"/>
    <property type="project" value="UniProtKB-SubCell"/>
</dbReference>
<keyword evidence="11" id="KW-1185">Reference proteome</keyword>
<evidence type="ECO:0000313" key="11">
    <source>
        <dbReference type="Proteomes" id="UP000516369"/>
    </source>
</evidence>
<comment type="subcellular location">
    <subcellularLocation>
        <location evidence="1">Cell inner membrane</location>
        <topology evidence="1">Single-pass membrane protein</topology>
    </subcellularLocation>
</comment>
<feature type="transmembrane region" description="Helical" evidence="9">
    <location>
        <begin position="12"/>
        <end position="33"/>
    </location>
</feature>
<protein>
    <submittedName>
        <fullName evidence="10">Prepilin-type N-terminal cleavage/methylation domain-containing protein</fullName>
    </submittedName>
</protein>
<accession>A0A7H1MYC4</accession>
<evidence type="ECO:0000256" key="5">
    <source>
        <dbReference type="ARBA" id="ARBA00022519"/>
    </source>
</evidence>
<keyword evidence="3" id="KW-1003">Cell membrane</keyword>
<dbReference type="InterPro" id="IPR010052">
    <property type="entry name" value="T2SS_protein-GspI"/>
</dbReference>
<dbReference type="PANTHER" id="PTHR38779:SF2">
    <property type="entry name" value="TYPE II SECRETION SYSTEM PROTEIN I-RELATED"/>
    <property type="match status" value="1"/>
</dbReference>
<dbReference type="GO" id="GO:0015628">
    <property type="term" value="P:protein secretion by the type II secretion system"/>
    <property type="evidence" value="ECO:0007669"/>
    <property type="project" value="InterPro"/>
</dbReference>
<comment type="similarity">
    <text evidence="2">Belongs to the GSP I family.</text>
</comment>
<evidence type="ECO:0000256" key="2">
    <source>
        <dbReference type="ARBA" id="ARBA00008358"/>
    </source>
</evidence>